<dbReference type="Pfam" id="PF11262">
    <property type="entry name" value="Tho2"/>
    <property type="match status" value="2"/>
</dbReference>
<feature type="region of interest" description="Disordered" evidence="5">
    <location>
        <begin position="1"/>
        <end position="21"/>
    </location>
</feature>
<sequence>MNEAAVEEPSSGMAESSHKAPSMDLAGMRGTLYDLCCILQSSGPDERAAPLAQLDTILRSAVLVVLADILWLLDLGCDDSAEQRAVLGSLIQTLMERQVVDEDVLRERLEPELLELAGLLPSAQIFNKKIIRINTNMLYKQQKFNLLREESEGFAKLIAVLAYAEDNVLVHDQVVALIDVYAQRIRTGSRVFEELLTKLAFPPSTIANVFGPKLSFLAHERKSEEVMQDMMLAAARLIKIGLMTLEGIYGHLSPSDEDTEKELETILQRIRSGTSAAPPPVVKEGTTKDLVQEHQPTVHDVGVEIGNAVGVVRNQKVLLVAGLLQVGDFKRARIFLDRFPLVVHAPVVASMIALVIHVILEPSLASREACIEGFLNVSNEELAAITPADQGALFESLVGWLRYIKHGLFLDPRLISKICRTASLYLAQGDSGVKEQWLTVIIHHLLPSMTLVQSNPAVSFEIWDIFKKYPYATRFAVYGNWRNEMYAKNSEMTLAKSIVLADIRRVMRRLTRENVRQYGRLIAKLAHSNPVVVFPVILEQLQAYDNLIQPVVDSMKYLTPLDFDVLIFILIDCLAATPGKDRLKDDGTNLSSWLQGLATFAGSLFRRYYSIIDAESLLQYIVNQLRDDNSFDLVVLSELIHRMGGVESVENMANVHVEALAGGPLLLAEVISNQTVSATLRFNKRSSQHLIQVLTQSKLTIPLWILLAQQRTVASFKGDYNHLKLIGGLLDTGQAVFLQYSSLLAQAIRTGQIKSCDLPDLATLTKTHGIDLDLACYMRRTLVRAAGQRDVISDQSLFTLTVPKCPPDLCRLFWFLGISDIHVPVIRYQSELLRLKTILSSASPSTEAEITRWRRDRERAPQTILSLEGELRTQQETVARNIELIGQMKTSLFISEGEGNFFFQCVLPRSIQSPADAMFTARFILLLNKLEICNFSFVNLMDRIVSEMGGVLAMLTEKEAHNFARFFAVLLGEVTCWHSDEKLFQAVRLLGTIEWNMKMGVKKGKTVDTTKSARMDATTSVTASVNENGMDIDETVGDEDRVEIDNVVGDDIGTVGDTGAAEAVEIAETIELDKTTETIETTEPTKTTETTNTANITEMALESMENSSVVSSCVATPTKEFHNLQITATPLSYEDYRHLMFQWHSKLQKSFTAALQSREYLSVRNAVIVLTGIASFFPLVRTLSKALLKCITKLRDEEHREDLKILATRYTAMLTLAEPSWKAEETFHQTNRTETGEIYDPEPKEGRKRKRDVSGEEPSAKRSMMASPKEEVRQERRTSERDSVRSNEPRPLRNEHQSDLRQSDRRRGDRERDRDREIRDRDRERERDRERQRDREREREDRRRRW</sequence>
<dbReference type="InterPro" id="IPR021418">
    <property type="entry name" value="THO_THOC2_C"/>
</dbReference>
<gene>
    <name evidence="9" type="ORF">PSACC_02740</name>
</gene>
<evidence type="ECO:0000259" key="7">
    <source>
        <dbReference type="Pfam" id="PF11732"/>
    </source>
</evidence>
<comment type="similarity">
    <text evidence="2">Belongs to the THOC2 family.</text>
</comment>
<feature type="region of interest" description="Disordered" evidence="5">
    <location>
        <begin position="1225"/>
        <end position="1346"/>
    </location>
</feature>
<dbReference type="InterPro" id="IPR040007">
    <property type="entry name" value="Tho2"/>
</dbReference>
<feature type="domain" description="THO complex subunitTHOC2 C-terminal" evidence="6">
    <location>
        <begin position="807"/>
        <end position="989"/>
    </location>
</feature>
<dbReference type="STRING" id="1246581.A0A2H9TI66"/>
<dbReference type="InterPro" id="IPR032302">
    <property type="entry name" value="THOC2_N"/>
</dbReference>
<dbReference type="GO" id="GO:0003729">
    <property type="term" value="F:mRNA binding"/>
    <property type="evidence" value="ECO:0007669"/>
    <property type="project" value="TreeGrafter"/>
</dbReference>
<evidence type="ECO:0000313" key="10">
    <source>
        <dbReference type="Proteomes" id="UP000240830"/>
    </source>
</evidence>
<accession>A0A2H9TI66</accession>
<feature type="compositionally biased region" description="Basic and acidic residues" evidence="5">
    <location>
        <begin position="1268"/>
        <end position="1346"/>
    </location>
</feature>
<dbReference type="Proteomes" id="UP000240830">
    <property type="component" value="Unassembled WGS sequence"/>
</dbReference>
<dbReference type="Pfam" id="PF11732">
    <property type="entry name" value="Thoc2"/>
    <property type="match status" value="1"/>
</dbReference>
<comment type="subcellular location">
    <subcellularLocation>
        <location evidence="1">Nucleus</location>
    </subcellularLocation>
</comment>
<evidence type="ECO:0000256" key="1">
    <source>
        <dbReference type="ARBA" id="ARBA00004123"/>
    </source>
</evidence>
<keyword evidence="10" id="KW-1185">Reference proteome</keyword>
<reference evidence="9 10" key="1">
    <citation type="submission" date="2016-10" db="EMBL/GenBank/DDBJ databases">
        <title>The genome of Paramicrosporidium saccamoebae is the missing link in understanding Cryptomycota and Microsporidia evolution.</title>
        <authorList>
            <person name="Quandt C.A."/>
            <person name="Beaudet D."/>
            <person name="Corsaro D."/>
            <person name="Michel R."/>
            <person name="Corradi N."/>
            <person name="James T."/>
        </authorList>
    </citation>
    <scope>NUCLEOTIDE SEQUENCE [LARGE SCALE GENOMIC DNA]</scope>
    <source>
        <strain evidence="9 10">KSL3</strain>
    </source>
</reference>
<keyword evidence="4" id="KW-0539">Nucleus</keyword>
<feature type="domain" description="THO complex subunitTHOC2 C-terminal" evidence="6">
    <location>
        <begin position="1127"/>
        <end position="1214"/>
    </location>
</feature>
<dbReference type="GO" id="GO:0006397">
    <property type="term" value="P:mRNA processing"/>
    <property type="evidence" value="ECO:0007669"/>
    <property type="project" value="InterPro"/>
</dbReference>
<dbReference type="PANTHER" id="PTHR21597:SF0">
    <property type="entry name" value="THO COMPLEX SUBUNIT 2"/>
    <property type="match status" value="1"/>
</dbReference>
<feature type="domain" description="THO complex subunit 2 N-terminal" evidence="8">
    <location>
        <begin position="87"/>
        <end position="179"/>
    </location>
</feature>
<dbReference type="InterPro" id="IPR021726">
    <property type="entry name" value="THO_THOC2_N"/>
</dbReference>
<evidence type="ECO:0000256" key="3">
    <source>
        <dbReference type="ARBA" id="ARBA00019596"/>
    </source>
</evidence>
<feature type="domain" description="THO complex subunit 2 N-terminal" evidence="8">
    <location>
        <begin position="205"/>
        <end position="366"/>
    </location>
</feature>
<dbReference type="OrthoDB" id="29024at2759"/>
<dbReference type="GO" id="GO:0000445">
    <property type="term" value="C:THO complex part of transcription export complex"/>
    <property type="evidence" value="ECO:0007669"/>
    <property type="project" value="TreeGrafter"/>
</dbReference>
<dbReference type="Pfam" id="PF16134">
    <property type="entry name" value="THOC2_N"/>
    <property type="match status" value="3"/>
</dbReference>
<organism evidence="9 10">
    <name type="scientific">Paramicrosporidium saccamoebae</name>
    <dbReference type="NCBI Taxonomy" id="1246581"/>
    <lineage>
        <taxon>Eukaryota</taxon>
        <taxon>Fungi</taxon>
        <taxon>Fungi incertae sedis</taxon>
        <taxon>Cryptomycota</taxon>
        <taxon>Cryptomycota incertae sedis</taxon>
        <taxon>Paramicrosporidium</taxon>
    </lineage>
</organism>
<evidence type="ECO:0000256" key="5">
    <source>
        <dbReference type="SAM" id="MobiDB-lite"/>
    </source>
</evidence>
<feature type="domain" description="THO complex subunitTHOC2 N-terminal" evidence="7">
    <location>
        <begin position="522"/>
        <end position="598"/>
    </location>
</feature>
<evidence type="ECO:0000256" key="4">
    <source>
        <dbReference type="ARBA" id="ARBA00023242"/>
    </source>
</evidence>
<comment type="caution">
    <text evidence="9">The sequence shown here is derived from an EMBL/GenBank/DDBJ whole genome shotgun (WGS) entry which is preliminary data.</text>
</comment>
<dbReference type="EMBL" id="MTSL01000174">
    <property type="protein sequence ID" value="PJF17453.1"/>
    <property type="molecule type" value="Genomic_DNA"/>
</dbReference>
<evidence type="ECO:0000259" key="8">
    <source>
        <dbReference type="Pfam" id="PF16134"/>
    </source>
</evidence>
<evidence type="ECO:0000256" key="2">
    <source>
        <dbReference type="ARBA" id="ARBA00007857"/>
    </source>
</evidence>
<name>A0A2H9TI66_9FUNG</name>
<feature type="domain" description="THO complex subunit 2 N-terminal" evidence="8">
    <location>
        <begin position="393"/>
        <end position="520"/>
    </location>
</feature>
<dbReference type="GO" id="GO:0006406">
    <property type="term" value="P:mRNA export from nucleus"/>
    <property type="evidence" value="ECO:0007669"/>
    <property type="project" value="InterPro"/>
</dbReference>
<evidence type="ECO:0000313" key="9">
    <source>
        <dbReference type="EMBL" id="PJF17453.1"/>
    </source>
</evidence>
<protein>
    <recommendedName>
        <fullName evidence="3">THO complex subunit 2</fullName>
    </recommendedName>
</protein>
<dbReference type="PANTHER" id="PTHR21597">
    <property type="entry name" value="THO2 PROTEIN"/>
    <property type="match status" value="1"/>
</dbReference>
<proteinExistence type="inferred from homology"/>
<evidence type="ECO:0000259" key="6">
    <source>
        <dbReference type="Pfam" id="PF11262"/>
    </source>
</evidence>